<accession>A0A0D2EVZ6</accession>
<proteinExistence type="predicted"/>
<evidence type="ECO:0000313" key="2">
    <source>
        <dbReference type="Proteomes" id="UP000054342"/>
    </source>
</evidence>
<dbReference type="STRING" id="348802.A0A0D2EVZ6"/>
<keyword evidence="2" id="KW-1185">Reference proteome</keyword>
<dbReference type="HOGENOM" id="CLU_2793992_0_0_1"/>
<sequence>MWVKPGDILCADEEDGAIVVIPQQRLRAVVDLLPILKSASDGVLEDVRNGLSLPEAVQRHPDFYSNYK</sequence>
<dbReference type="Gene3D" id="3.50.30.40">
    <property type="entry name" value="Ribonuclease E inhibitor RraA/RraA-like"/>
    <property type="match status" value="1"/>
</dbReference>
<dbReference type="OrthoDB" id="1476984at2759"/>
<protein>
    <submittedName>
        <fullName evidence="1">Uncharacterized protein</fullName>
    </submittedName>
</protein>
<dbReference type="EMBL" id="KN847318">
    <property type="protein sequence ID" value="KIW58940.1"/>
    <property type="molecule type" value="Genomic_DNA"/>
</dbReference>
<dbReference type="AlphaFoldDB" id="A0A0D2EVZ6"/>
<dbReference type="GeneID" id="25325338"/>
<name>A0A0D2EVZ6_9EURO</name>
<organism evidence="1 2">
    <name type="scientific">Exophiala xenobiotica</name>
    <dbReference type="NCBI Taxonomy" id="348802"/>
    <lineage>
        <taxon>Eukaryota</taxon>
        <taxon>Fungi</taxon>
        <taxon>Dikarya</taxon>
        <taxon>Ascomycota</taxon>
        <taxon>Pezizomycotina</taxon>
        <taxon>Eurotiomycetes</taxon>
        <taxon>Chaetothyriomycetidae</taxon>
        <taxon>Chaetothyriales</taxon>
        <taxon>Herpotrichiellaceae</taxon>
        <taxon>Exophiala</taxon>
    </lineage>
</organism>
<gene>
    <name evidence="1" type="ORF">PV05_03430</name>
</gene>
<reference evidence="1 2" key="1">
    <citation type="submission" date="2015-01" db="EMBL/GenBank/DDBJ databases">
        <title>The Genome Sequence of Exophiala xenobiotica CBS118157.</title>
        <authorList>
            <consortium name="The Broad Institute Genomics Platform"/>
            <person name="Cuomo C."/>
            <person name="de Hoog S."/>
            <person name="Gorbushina A."/>
            <person name="Stielow B."/>
            <person name="Teixiera M."/>
            <person name="Abouelleil A."/>
            <person name="Chapman S.B."/>
            <person name="Priest M."/>
            <person name="Young S.K."/>
            <person name="Wortman J."/>
            <person name="Nusbaum C."/>
            <person name="Birren B."/>
        </authorList>
    </citation>
    <scope>NUCLEOTIDE SEQUENCE [LARGE SCALE GENOMIC DNA]</scope>
    <source>
        <strain evidence="1 2">CBS 118157</strain>
    </source>
</reference>
<evidence type="ECO:0000313" key="1">
    <source>
        <dbReference type="EMBL" id="KIW58940.1"/>
    </source>
</evidence>
<dbReference type="RefSeq" id="XP_013319524.1">
    <property type="nucleotide sequence ID" value="XM_013464070.1"/>
</dbReference>
<dbReference type="Proteomes" id="UP000054342">
    <property type="component" value="Unassembled WGS sequence"/>
</dbReference>